<dbReference type="Gene3D" id="3.40.30.10">
    <property type="entry name" value="Glutaredoxin"/>
    <property type="match status" value="1"/>
</dbReference>
<feature type="domain" description="Phosducin" evidence="3">
    <location>
        <begin position="36"/>
        <end position="173"/>
    </location>
</feature>
<dbReference type="Proteomes" id="UP000195602">
    <property type="component" value="Unassembled WGS sequence"/>
</dbReference>
<evidence type="ECO:0000256" key="1">
    <source>
        <dbReference type="ARBA" id="ARBA00009686"/>
    </source>
</evidence>
<dbReference type="KEGG" id="clus:A9F13_01g05797"/>
<protein>
    <submittedName>
        <fullName evidence="4">Phosducin-like protein</fullName>
    </submittedName>
</protein>
<feature type="compositionally biased region" description="Basic and acidic residues" evidence="2">
    <location>
        <begin position="1"/>
        <end position="10"/>
    </location>
</feature>
<feature type="compositionally biased region" description="Polar residues" evidence="2">
    <location>
        <begin position="12"/>
        <end position="24"/>
    </location>
</feature>
<proteinExistence type="inferred from homology"/>
<accession>A0AA91T4D7</accession>
<evidence type="ECO:0000256" key="2">
    <source>
        <dbReference type="SAM" id="MobiDB-lite"/>
    </source>
</evidence>
<dbReference type="AlphaFoldDB" id="A0AA91T4D7"/>
<feature type="compositionally biased region" description="Acidic residues" evidence="2">
    <location>
        <begin position="26"/>
        <end position="35"/>
    </location>
</feature>
<comment type="similarity">
    <text evidence="1">Belongs to the phosducin family.</text>
</comment>
<dbReference type="Pfam" id="PF02114">
    <property type="entry name" value="Phosducin"/>
    <property type="match status" value="1"/>
</dbReference>
<gene>
    <name evidence="4" type="ORF">A9F13_01g05797</name>
</gene>
<feature type="region of interest" description="Disordered" evidence="2">
    <location>
        <begin position="1"/>
        <end position="35"/>
    </location>
</feature>
<evidence type="ECO:0000259" key="3">
    <source>
        <dbReference type="Pfam" id="PF02114"/>
    </source>
</evidence>
<sequence>MDDHQAELVERYQTSKLKNVSRTGPDSEDEDNLSDLLQELEDEDDSMMHYREQRLEQLKKEFNKVDRAAENKGEDFGLVKFIDDEKSLMDIVTQGGVVVVHFYQPSFPKCKLMNETLAILAEKHVSINIIAITAENAPFLVAKLKIKVLPFVLVYKNSQELTRFVGFEGLGQDPNRISWQLFENKLLQCGAINRKTIISSRSNAKSSTNDSIDDDSGDDWY</sequence>
<evidence type="ECO:0000313" key="4">
    <source>
        <dbReference type="EMBL" id="OVF11117.1"/>
    </source>
</evidence>
<dbReference type="PANTHER" id="PTHR21148">
    <property type="entry name" value="THIOREDOXIN DOMAIN-CONTAINING PROTEIN 9"/>
    <property type="match status" value="1"/>
</dbReference>
<evidence type="ECO:0000313" key="5">
    <source>
        <dbReference type="Proteomes" id="UP000195602"/>
    </source>
</evidence>
<organism evidence="4 5">
    <name type="scientific">Clavispora lusitaniae</name>
    <name type="common">Candida lusitaniae</name>
    <dbReference type="NCBI Taxonomy" id="36911"/>
    <lineage>
        <taxon>Eukaryota</taxon>
        <taxon>Fungi</taxon>
        <taxon>Dikarya</taxon>
        <taxon>Ascomycota</taxon>
        <taxon>Saccharomycotina</taxon>
        <taxon>Pichiomycetes</taxon>
        <taxon>Metschnikowiaceae</taxon>
        <taxon>Clavispora</taxon>
    </lineage>
</organism>
<reference evidence="4 5" key="1">
    <citation type="submission" date="2017-04" db="EMBL/GenBank/DDBJ databases">
        <title>Draft genome of the yeast Clavispora lusitaniae type strain CBS 6936.</title>
        <authorList>
            <person name="Durrens P."/>
            <person name="Klopp C."/>
            <person name="Biteau N."/>
            <person name="Fitton-Ouhabi V."/>
            <person name="Dementhon K."/>
            <person name="Accoceberry I."/>
            <person name="Sherman D.J."/>
            <person name="Noel T."/>
        </authorList>
    </citation>
    <scope>NUCLEOTIDE SEQUENCE [LARGE SCALE GENOMIC DNA]</scope>
    <source>
        <strain evidence="4 5">CBS 6936</strain>
    </source>
</reference>
<dbReference type="InterPro" id="IPR036249">
    <property type="entry name" value="Thioredoxin-like_sf"/>
</dbReference>
<comment type="caution">
    <text evidence="4">The sequence shown here is derived from an EMBL/GenBank/DDBJ whole genome shotgun (WGS) entry which is preliminary data.</text>
</comment>
<name>A0AA91T4D7_CLALS</name>
<dbReference type="SUPFAM" id="SSF52833">
    <property type="entry name" value="Thioredoxin-like"/>
    <property type="match status" value="1"/>
</dbReference>
<dbReference type="EMBL" id="LYUB02000001">
    <property type="protein sequence ID" value="OVF11117.1"/>
    <property type="molecule type" value="Genomic_DNA"/>
</dbReference>
<dbReference type="InterPro" id="IPR024253">
    <property type="entry name" value="Phosducin_thioredoxin-like_dom"/>
</dbReference>